<feature type="domain" description="Protein kinase" evidence="6">
    <location>
        <begin position="132"/>
        <end position="379"/>
    </location>
</feature>
<dbReference type="RefSeq" id="WP_151967122.1">
    <property type="nucleotide sequence ID" value="NZ_AP019860.1"/>
</dbReference>
<dbReference type="SUPFAM" id="SSF56112">
    <property type="entry name" value="Protein kinase-like (PK-like)"/>
    <property type="match status" value="1"/>
</dbReference>
<dbReference type="AlphaFoldDB" id="A0A5S9F1T2"/>
<dbReference type="Proteomes" id="UP000326354">
    <property type="component" value="Chromosome"/>
</dbReference>
<dbReference type="PANTHER" id="PTHR24348:SF22">
    <property type="entry name" value="NON-SPECIFIC SERINE_THREONINE PROTEIN KINASE"/>
    <property type="match status" value="1"/>
</dbReference>
<dbReference type="InterPro" id="IPR011009">
    <property type="entry name" value="Kinase-like_dom_sf"/>
</dbReference>
<keyword evidence="3 7" id="KW-0418">Kinase</keyword>
<dbReference type="GO" id="GO:0005829">
    <property type="term" value="C:cytosol"/>
    <property type="evidence" value="ECO:0007669"/>
    <property type="project" value="TreeGrafter"/>
</dbReference>
<evidence type="ECO:0000313" key="7">
    <source>
        <dbReference type="EMBL" id="BBM82896.1"/>
    </source>
</evidence>
<dbReference type="Gene3D" id="2.60.200.20">
    <property type="match status" value="1"/>
</dbReference>
<dbReference type="InterPro" id="IPR008984">
    <property type="entry name" value="SMAD_FHA_dom_sf"/>
</dbReference>
<dbReference type="InterPro" id="IPR045269">
    <property type="entry name" value="Atg1-like"/>
</dbReference>
<evidence type="ECO:0000256" key="3">
    <source>
        <dbReference type="ARBA" id="ARBA00022777"/>
    </source>
</evidence>
<organism evidence="7 8">
    <name type="scientific">Uabimicrobium amorphum</name>
    <dbReference type="NCBI Taxonomy" id="2596890"/>
    <lineage>
        <taxon>Bacteria</taxon>
        <taxon>Pseudomonadati</taxon>
        <taxon>Planctomycetota</taxon>
        <taxon>Candidatus Uabimicrobiia</taxon>
        <taxon>Candidatus Uabimicrobiales</taxon>
        <taxon>Candidatus Uabimicrobiaceae</taxon>
        <taxon>Candidatus Uabimicrobium</taxon>
    </lineage>
</organism>
<dbReference type="OrthoDB" id="9813903at2"/>
<dbReference type="GO" id="GO:0005776">
    <property type="term" value="C:autophagosome"/>
    <property type="evidence" value="ECO:0007669"/>
    <property type="project" value="TreeGrafter"/>
</dbReference>
<dbReference type="EMBL" id="AP019860">
    <property type="protein sequence ID" value="BBM82896.1"/>
    <property type="molecule type" value="Genomic_DNA"/>
</dbReference>
<proteinExistence type="predicted"/>
<evidence type="ECO:0000256" key="4">
    <source>
        <dbReference type="ARBA" id="ARBA00022840"/>
    </source>
</evidence>
<dbReference type="Pfam" id="PF00069">
    <property type="entry name" value="Pkinase"/>
    <property type="match status" value="1"/>
</dbReference>
<dbReference type="SUPFAM" id="SSF49879">
    <property type="entry name" value="SMAD/FHA domain"/>
    <property type="match status" value="1"/>
</dbReference>
<dbReference type="KEGG" id="uam:UABAM_01239"/>
<evidence type="ECO:0000259" key="5">
    <source>
        <dbReference type="PROSITE" id="PS50006"/>
    </source>
</evidence>
<gene>
    <name evidence="7" type="ORF">UABAM_01239</name>
</gene>
<sequence length="379" mass="43550">MQGKLILKNSDQEVVLTFKENDKIIIGRNKRCNLIVNDTKISSMHCQIDVSGEGCRFVDLGSTNGSYVNGNKTSSATLYNNDVIRLGNAEIAIEFTVDKDKSLKKKLLNSEITETWSENDLPAEEVEYIYNYRLLKTINDFGQGENYQAEHKTRYDIVALRKLPVSSSTNSFEKFAKSTEFFKSLDSARIIKTLDIFEENGVPIIVTEYIQGCTLEMWLEKKQRLSLSRSLKIAAYIASGIEYLHRFHISGICLCPHHIIVEELTKRTKIFDISCASFLRQSGYDTHALDVAVQKYYPKPLEDAQDDMYVLGTLLFFLLTGESPIQHSSPQEYLEQKRSVPPAILQLVVDYLQKPREQKIKRFYQTVTKTFHNLKRKER</sequence>
<dbReference type="PROSITE" id="PS50006">
    <property type="entry name" value="FHA_DOMAIN"/>
    <property type="match status" value="1"/>
</dbReference>
<keyword evidence="4" id="KW-0067">ATP-binding</keyword>
<dbReference type="PANTHER" id="PTHR24348">
    <property type="entry name" value="SERINE/THREONINE-PROTEIN KINASE UNC-51-RELATED"/>
    <property type="match status" value="1"/>
</dbReference>
<keyword evidence="1" id="KW-0808">Transferase</keyword>
<dbReference type="SMART" id="SM00220">
    <property type="entry name" value="S_TKc"/>
    <property type="match status" value="1"/>
</dbReference>
<evidence type="ECO:0000256" key="1">
    <source>
        <dbReference type="ARBA" id="ARBA00022679"/>
    </source>
</evidence>
<dbReference type="Pfam" id="PF00498">
    <property type="entry name" value="FHA"/>
    <property type="match status" value="1"/>
</dbReference>
<protein>
    <submittedName>
        <fullName evidence="7">Protein kinase</fullName>
    </submittedName>
</protein>
<name>A0A5S9F1T2_UABAM</name>
<dbReference type="CDD" id="cd00060">
    <property type="entry name" value="FHA"/>
    <property type="match status" value="1"/>
</dbReference>
<dbReference type="InterPro" id="IPR000253">
    <property type="entry name" value="FHA_dom"/>
</dbReference>
<keyword evidence="8" id="KW-1185">Reference proteome</keyword>
<dbReference type="InterPro" id="IPR000719">
    <property type="entry name" value="Prot_kinase_dom"/>
</dbReference>
<evidence type="ECO:0000313" key="8">
    <source>
        <dbReference type="Proteomes" id="UP000326354"/>
    </source>
</evidence>
<reference evidence="7 8" key="1">
    <citation type="submission" date="2019-08" db="EMBL/GenBank/DDBJ databases">
        <title>Complete genome sequence of Candidatus Uab amorphum.</title>
        <authorList>
            <person name="Shiratori T."/>
            <person name="Suzuki S."/>
            <person name="Kakizawa Y."/>
            <person name="Ishida K."/>
        </authorList>
    </citation>
    <scope>NUCLEOTIDE SEQUENCE [LARGE SCALE GENOMIC DNA]</scope>
    <source>
        <strain evidence="7 8">SRT547</strain>
    </source>
</reference>
<dbReference type="SMART" id="SM00240">
    <property type="entry name" value="FHA"/>
    <property type="match status" value="1"/>
</dbReference>
<dbReference type="PROSITE" id="PS50011">
    <property type="entry name" value="PROTEIN_KINASE_DOM"/>
    <property type="match status" value="1"/>
</dbReference>
<dbReference type="GO" id="GO:0004674">
    <property type="term" value="F:protein serine/threonine kinase activity"/>
    <property type="evidence" value="ECO:0007669"/>
    <property type="project" value="InterPro"/>
</dbReference>
<evidence type="ECO:0000256" key="2">
    <source>
        <dbReference type="ARBA" id="ARBA00022741"/>
    </source>
</evidence>
<dbReference type="GO" id="GO:0000407">
    <property type="term" value="C:phagophore assembly site"/>
    <property type="evidence" value="ECO:0007669"/>
    <property type="project" value="TreeGrafter"/>
</dbReference>
<feature type="domain" description="FHA" evidence="5">
    <location>
        <begin position="24"/>
        <end position="73"/>
    </location>
</feature>
<dbReference type="Gene3D" id="1.10.510.10">
    <property type="entry name" value="Transferase(Phosphotransferase) domain 1"/>
    <property type="match status" value="1"/>
</dbReference>
<dbReference type="GO" id="GO:0016020">
    <property type="term" value="C:membrane"/>
    <property type="evidence" value="ECO:0007669"/>
    <property type="project" value="TreeGrafter"/>
</dbReference>
<accession>A0A5S9F1T2</accession>
<dbReference type="GO" id="GO:0005524">
    <property type="term" value="F:ATP binding"/>
    <property type="evidence" value="ECO:0007669"/>
    <property type="project" value="UniProtKB-KW"/>
</dbReference>
<keyword evidence="2" id="KW-0547">Nucleotide-binding</keyword>
<evidence type="ECO:0000259" key="6">
    <source>
        <dbReference type="PROSITE" id="PS50011"/>
    </source>
</evidence>